<evidence type="ECO:0000256" key="3">
    <source>
        <dbReference type="ARBA" id="ARBA00022777"/>
    </source>
</evidence>
<dbReference type="InterPro" id="IPR017438">
    <property type="entry name" value="ATP-NAD_kinase_N"/>
</dbReference>
<dbReference type="InterPro" id="IPR016064">
    <property type="entry name" value="NAD/diacylglycerol_kinase_sf"/>
</dbReference>
<sequence>MLRLRPFARAFSTTTRRRVIVQLPRPDALPARIFPSFQANHQNDLLGVQWPAPLRNVLVMKKEESPNITESLVEFSYHLQNTYPSVNLIFEPSVASAVHTELPSPVYSLPQQNSEAQKVLQENVDLITTLGGDGTILHAASLYGRVQRVPPILAFSMGTLGFLGEWKFGEYKRAFRDVYMSGASAALEQTLERNYPDDVPSAPPTNPEEDPWAPFRGKFMGPNRHARILLRHRLQVSVHPPSPPSASSSSKSAKTPLTLATAKTLAQRKLQAPQPLYALNEIIMHRGRAPHLCHISISVNGRHLTDAIADGLIVASPTGSTAYSLSSGGCIVHPLVSSLVLTPICPRSLSFRPLVLPSNAEVVLRVAEKNRSEGVDVSVDGQRLEEPLGRGGEVRITGEDVGLAGFRGGGRGEVQGGVPSIVRGLSGVQEKGEDHWVGGLNGLLKFNYPFGDGI</sequence>
<gene>
    <name evidence="6" type="ORF">IWZ03DRAFT_340102</name>
</gene>
<dbReference type="SUPFAM" id="SSF111331">
    <property type="entry name" value="NAD kinase/diacylglycerol kinase-like"/>
    <property type="match status" value="1"/>
</dbReference>
<name>A0ABR1L165_9PEZI</name>
<reference evidence="6 7" key="1">
    <citation type="submission" date="2024-04" db="EMBL/GenBank/DDBJ databases">
        <title>Phyllosticta paracitricarpa is synonymous to the EU quarantine fungus P. citricarpa based on phylogenomic analyses.</title>
        <authorList>
            <consortium name="Lawrence Berkeley National Laboratory"/>
            <person name="Van Ingen-Buijs V.A."/>
            <person name="Van Westerhoven A.C."/>
            <person name="Haridas S."/>
            <person name="Skiadas P."/>
            <person name="Martin F."/>
            <person name="Groenewald J.Z."/>
            <person name="Crous P.W."/>
            <person name="Seidl M.F."/>
        </authorList>
    </citation>
    <scope>NUCLEOTIDE SEQUENCE [LARGE SCALE GENOMIC DNA]</scope>
    <source>
        <strain evidence="6 7">CBS 123371</strain>
    </source>
</reference>
<accession>A0ABR1L165</accession>
<evidence type="ECO:0000256" key="5">
    <source>
        <dbReference type="ARBA" id="ARBA00023027"/>
    </source>
</evidence>
<evidence type="ECO:0000313" key="7">
    <source>
        <dbReference type="Proteomes" id="UP001363622"/>
    </source>
</evidence>
<proteinExistence type="inferred from homology"/>
<evidence type="ECO:0000256" key="4">
    <source>
        <dbReference type="ARBA" id="ARBA00022857"/>
    </source>
</evidence>
<dbReference type="Proteomes" id="UP001363622">
    <property type="component" value="Unassembled WGS sequence"/>
</dbReference>
<dbReference type="Gene3D" id="3.40.50.10330">
    <property type="entry name" value="Probable inorganic polyphosphate/atp-NAD kinase, domain 1"/>
    <property type="match status" value="1"/>
</dbReference>
<keyword evidence="7" id="KW-1185">Reference proteome</keyword>
<comment type="caution">
    <text evidence="6">The sequence shown here is derived from an EMBL/GenBank/DDBJ whole genome shotgun (WGS) entry which is preliminary data.</text>
</comment>
<comment type="similarity">
    <text evidence="1">Belongs to the NAD kinase family.</text>
</comment>
<dbReference type="Pfam" id="PF01513">
    <property type="entry name" value="NAD_kinase"/>
    <property type="match status" value="1"/>
</dbReference>
<dbReference type="PANTHER" id="PTHR20275:SF26">
    <property type="entry name" value="NADH KINASE POS5, MITOCHONDRIAL"/>
    <property type="match status" value="1"/>
</dbReference>
<dbReference type="HAMAP" id="MF_00361">
    <property type="entry name" value="NAD_kinase"/>
    <property type="match status" value="1"/>
</dbReference>
<dbReference type="PANTHER" id="PTHR20275">
    <property type="entry name" value="NAD KINASE"/>
    <property type="match status" value="1"/>
</dbReference>
<protein>
    <submittedName>
        <fullName evidence="6">ATP-NAD kinase-like domain-containing protein</fullName>
    </submittedName>
</protein>
<keyword evidence="2" id="KW-0808">Transferase</keyword>
<evidence type="ECO:0000256" key="2">
    <source>
        <dbReference type="ARBA" id="ARBA00022679"/>
    </source>
</evidence>
<dbReference type="InterPro" id="IPR002504">
    <property type="entry name" value="NADK"/>
</dbReference>
<evidence type="ECO:0000256" key="1">
    <source>
        <dbReference type="ARBA" id="ARBA00010995"/>
    </source>
</evidence>
<dbReference type="InterPro" id="IPR017437">
    <property type="entry name" value="ATP-NAD_kinase_PpnK-typ_C"/>
</dbReference>
<organism evidence="6 7">
    <name type="scientific">Phyllosticta citriasiana</name>
    <dbReference type="NCBI Taxonomy" id="595635"/>
    <lineage>
        <taxon>Eukaryota</taxon>
        <taxon>Fungi</taxon>
        <taxon>Dikarya</taxon>
        <taxon>Ascomycota</taxon>
        <taxon>Pezizomycotina</taxon>
        <taxon>Dothideomycetes</taxon>
        <taxon>Dothideomycetes incertae sedis</taxon>
        <taxon>Botryosphaeriales</taxon>
        <taxon>Phyllostictaceae</taxon>
        <taxon>Phyllosticta</taxon>
    </lineage>
</organism>
<dbReference type="Pfam" id="PF20143">
    <property type="entry name" value="NAD_kinase_C"/>
    <property type="match status" value="1"/>
</dbReference>
<keyword evidence="4" id="KW-0521">NADP</keyword>
<keyword evidence="5" id="KW-0520">NAD</keyword>
<dbReference type="EMBL" id="JBBPHU010000001">
    <property type="protein sequence ID" value="KAK7524310.1"/>
    <property type="molecule type" value="Genomic_DNA"/>
</dbReference>
<evidence type="ECO:0000313" key="6">
    <source>
        <dbReference type="EMBL" id="KAK7524310.1"/>
    </source>
</evidence>
<dbReference type="Gene3D" id="2.60.200.30">
    <property type="entry name" value="Probable inorganic polyphosphate/atp-NAD kinase, domain 2"/>
    <property type="match status" value="1"/>
</dbReference>
<keyword evidence="3" id="KW-0418">Kinase</keyword>